<evidence type="ECO:0000313" key="9">
    <source>
        <dbReference type="Proteomes" id="UP000608754"/>
    </source>
</evidence>
<proteinExistence type="inferred from homology"/>
<evidence type="ECO:0000313" key="8">
    <source>
        <dbReference type="EMBL" id="MBF0598131.1"/>
    </source>
</evidence>
<dbReference type="InterPro" id="IPR023013">
    <property type="entry name" value="AGPR_AS"/>
</dbReference>
<sequence length="328" mass="36362">MTHKINVSIVGGAGYTAGELLRILIHHPNLNISSVYSTSNAGNPVAQVHDDLYGETDIVFSDKIDENADVVFLCLGHGKSAEFLTNNKYAEHTVVIDLSNDFRLDADKKFEEREFVYGLPEFNRSAILEAKNIANPGCFATAIQLALLPLAASKAIHSDIHINAVTGSTGAGQSLSASTHFSWRNNNVSFYKEFKHQHEGEIYQTLNLLEPGFNNKVYFLPMRGDFARGILAGVYLKSDLSEEEAIQLYKEYYKDEPYTFISDAPIALKQVVNTNKCLLHIQKQDDVLLITSIIDNLTKGASGQAVQNMNIIFGWEENLGLNLKTVAF</sequence>
<evidence type="ECO:0000256" key="1">
    <source>
        <dbReference type="ARBA" id="ARBA00022571"/>
    </source>
</evidence>
<evidence type="ECO:0000256" key="3">
    <source>
        <dbReference type="ARBA" id="ARBA00022857"/>
    </source>
</evidence>
<dbReference type="EC" id="1.2.1.38" evidence="5"/>
<evidence type="ECO:0000256" key="2">
    <source>
        <dbReference type="ARBA" id="ARBA00022605"/>
    </source>
</evidence>
<dbReference type="GO" id="GO:0003942">
    <property type="term" value="F:N-acetyl-gamma-glutamyl-phosphate reductase activity"/>
    <property type="evidence" value="ECO:0007669"/>
    <property type="project" value="UniProtKB-UniRule"/>
</dbReference>
<accession>A0A8J7KIN9</accession>
<dbReference type="UniPathway" id="UPA00068">
    <property type="reaction ID" value="UER00108"/>
</dbReference>
<dbReference type="Pfam" id="PF22698">
    <property type="entry name" value="Semialdhyde_dhC_1"/>
    <property type="match status" value="1"/>
</dbReference>
<dbReference type="SUPFAM" id="SSF55347">
    <property type="entry name" value="Glyceraldehyde-3-phosphate dehydrogenase-like, C-terminal domain"/>
    <property type="match status" value="1"/>
</dbReference>
<dbReference type="Pfam" id="PF01118">
    <property type="entry name" value="Semialdhyde_dh"/>
    <property type="match status" value="1"/>
</dbReference>
<feature type="active site" evidence="5 6">
    <location>
        <position position="138"/>
    </location>
</feature>
<dbReference type="NCBIfam" id="TIGR01850">
    <property type="entry name" value="argC"/>
    <property type="match status" value="1"/>
</dbReference>
<dbReference type="InterPro" id="IPR050085">
    <property type="entry name" value="AGPR"/>
</dbReference>
<keyword evidence="5" id="KW-0963">Cytoplasm</keyword>
<dbReference type="AlphaFoldDB" id="A0A8J7KIN9"/>
<comment type="caution">
    <text evidence="8">The sequence shown here is derived from an EMBL/GenBank/DDBJ whole genome shotgun (WGS) entry which is preliminary data.</text>
</comment>
<dbReference type="GO" id="GO:0006526">
    <property type="term" value="P:L-arginine biosynthetic process"/>
    <property type="evidence" value="ECO:0007669"/>
    <property type="project" value="UniProtKB-UniRule"/>
</dbReference>
<comment type="pathway">
    <text evidence="5">Amino-acid biosynthesis; L-arginine biosynthesis; N(2)-acetyl-L-ornithine from L-glutamate: step 3/4.</text>
</comment>
<comment type="function">
    <text evidence="5">Catalyzes the NADPH-dependent reduction of N-acetyl-5-glutamyl phosphate to yield N-acetyl-L-glutamate 5-semialdehyde.</text>
</comment>
<keyword evidence="9" id="KW-1185">Reference proteome</keyword>
<dbReference type="SMART" id="SM00859">
    <property type="entry name" value="Semialdhyde_dh"/>
    <property type="match status" value="1"/>
</dbReference>
<name>A0A8J7KIN9_9FLAO</name>
<evidence type="ECO:0000256" key="4">
    <source>
        <dbReference type="ARBA" id="ARBA00023002"/>
    </source>
</evidence>
<dbReference type="Gene3D" id="3.40.50.720">
    <property type="entry name" value="NAD(P)-binding Rossmann-like Domain"/>
    <property type="match status" value="1"/>
</dbReference>
<comment type="subcellular location">
    <subcellularLocation>
        <location evidence="5">Cytoplasm</location>
    </subcellularLocation>
</comment>
<dbReference type="InterPro" id="IPR000534">
    <property type="entry name" value="Semialdehyde_DH_NAD-bd"/>
</dbReference>
<evidence type="ECO:0000259" key="7">
    <source>
        <dbReference type="SMART" id="SM00859"/>
    </source>
</evidence>
<dbReference type="Gene3D" id="3.30.360.10">
    <property type="entry name" value="Dihydrodipicolinate Reductase, domain 2"/>
    <property type="match status" value="1"/>
</dbReference>
<dbReference type="PANTHER" id="PTHR32338:SF10">
    <property type="entry name" value="N-ACETYL-GAMMA-GLUTAMYL-PHOSPHATE REDUCTASE, CHLOROPLASTIC-RELATED"/>
    <property type="match status" value="1"/>
</dbReference>
<dbReference type="Proteomes" id="UP000608754">
    <property type="component" value="Unassembled WGS sequence"/>
</dbReference>
<dbReference type="GO" id="GO:0005737">
    <property type="term" value="C:cytoplasm"/>
    <property type="evidence" value="ECO:0007669"/>
    <property type="project" value="UniProtKB-SubCell"/>
</dbReference>
<protein>
    <recommendedName>
        <fullName evidence="5">N-acetyl-gamma-glutamyl-phosphate reductase</fullName>
        <shortName evidence="5">AGPR</shortName>
        <ecNumber evidence="5">1.2.1.38</ecNumber>
    </recommendedName>
    <alternativeName>
        <fullName evidence="5">N-acetyl-glutamate semialdehyde dehydrogenase</fullName>
        <shortName evidence="5">NAGSA dehydrogenase</shortName>
    </alternativeName>
</protein>
<dbReference type="InterPro" id="IPR000706">
    <property type="entry name" value="AGPR_type-1"/>
</dbReference>
<dbReference type="RefSeq" id="WP_194183678.1">
    <property type="nucleotide sequence ID" value="NZ_JADGIK010000009.1"/>
</dbReference>
<dbReference type="CDD" id="cd17895">
    <property type="entry name" value="AGPR_1_N"/>
    <property type="match status" value="1"/>
</dbReference>
<keyword evidence="1 5" id="KW-0055">Arginine biosynthesis</keyword>
<evidence type="ECO:0000256" key="5">
    <source>
        <dbReference type="HAMAP-Rule" id="MF_00150"/>
    </source>
</evidence>
<feature type="domain" description="Semialdehyde dehydrogenase NAD-binding" evidence="7">
    <location>
        <begin position="6"/>
        <end position="130"/>
    </location>
</feature>
<dbReference type="GO" id="GO:0070401">
    <property type="term" value="F:NADP+ binding"/>
    <property type="evidence" value="ECO:0007669"/>
    <property type="project" value="InterPro"/>
</dbReference>
<dbReference type="PROSITE" id="PS01224">
    <property type="entry name" value="ARGC"/>
    <property type="match status" value="1"/>
</dbReference>
<dbReference type="EMBL" id="JADGIK010000009">
    <property type="protein sequence ID" value="MBF0598131.1"/>
    <property type="molecule type" value="Genomic_DNA"/>
</dbReference>
<evidence type="ECO:0000256" key="6">
    <source>
        <dbReference type="PROSITE-ProRule" id="PRU10010"/>
    </source>
</evidence>
<dbReference type="GO" id="GO:0051287">
    <property type="term" value="F:NAD binding"/>
    <property type="evidence" value="ECO:0007669"/>
    <property type="project" value="InterPro"/>
</dbReference>
<keyword evidence="2 5" id="KW-0028">Amino-acid biosynthesis</keyword>
<keyword evidence="3 5" id="KW-0521">NADP</keyword>
<dbReference type="InterPro" id="IPR036291">
    <property type="entry name" value="NAD(P)-bd_dom_sf"/>
</dbReference>
<gene>
    <name evidence="5" type="primary">argC</name>
    <name evidence="8" type="ORF">IM532_11900</name>
</gene>
<dbReference type="InterPro" id="IPR058924">
    <property type="entry name" value="AGPR_dimerisation_dom"/>
</dbReference>
<keyword evidence="4 5" id="KW-0560">Oxidoreductase</keyword>
<dbReference type="PANTHER" id="PTHR32338">
    <property type="entry name" value="N-ACETYL-GAMMA-GLUTAMYL-PHOSPHATE REDUCTASE, CHLOROPLASTIC-RELATED-RELATED"/>
    <property type="match status" value="1"/>
</dbReference>
<organism evidence="8 9">
    <name type="scientific">Faecalibacter rhinopitheci</name>
    <dbReference type="NCBI Taxonomy" id="2779678"/>
    <lineage>
        <taxon>Bacteria</taxon>
        <taxon>Pseudomonadati</taxon>
        <taxon>Bacteroidota</taxon>
        <taxon>Flavobacteriia</taxon>
        <taxon>Flavobacteriales</taxon>
        <taxon>Weeksellaceae</taxon>
        <taxon>Faecalibacter</taxon>
    </lineage>
</organism>
<dbReference type="SUPFAM" id="SSF51735">
    <property type="entry name" value="NAD(P)-binding Rossmann-fold domains"/>
    <property type="match status" value="1"/>
</dbReference>
<reference evidence="8" key="1">
    <citation type="submission" date="2020-10" db="EMBL/GenBank/DDBJ databases">
        <authorList>
            <person name="Lu T."/>
            <person name="Wang Q."/>
            <person name="Han X."/>
        </authorList>
    </citation>
    <scope>NUCLEOTIDE SEQUENCE</scope>
    <source>
        <strain evidence="8">WQ 117</strain>
    </source>
</reference>
<comment type="similarity">
    <text evidence="5">Belongs to the NAGSA dehydrogenase family. Type 1 subfamily.</text>
</comment>
<dbReference type="CDD" id="cd23934">
    <property type="entry name" value="AGPR_1_C"/>
    <property type="match status" value="1"/>
</dbReference>
<dbReference type="HAMAP" id="MF_00150">
    <property type="entry name" value="ArgC_type1"/>
    <property type="match status" value="1"/>
</dbReference>
<comment type="catalytic activity">
    <reaction evidence="5">
        <text>N-acetyl-L-glutamate 5-semialdehyde + phosphate + NADP(+) = N-acetyl-L-glutamyl 5-phosphate + NADPH + H(+)</text>
        <dbReference type="Rhea" id="RHEA:21588"/>
        <dbReference type="ChEBI" id="CHEBI:15378"/>
        <dbReference type="ChEBI" id="CHEBI:29123"/>
        <dbReference type="ChEBI" id="CHEBI:43474"/>
        <dbReference type="ChEBI" id="CHEBI:57783"/>
        <dbReference type="ChEBI" id="CHEBI:57936"/>
        <dbReference type="ChEBI" id="CHEBI:58349"/>
        <dbReference type="EC" id="1.2.1.38"/>
    </reaction>
</comment>